<gene>
    <name evidence="1" type="ORF">LNQ34_18295</name>
</gene>
<sequence>MFSILSRPTIVSYEEDQDSCMLNVYLKSRKCGFICISQKHVVFHLSCGCSKIGKGASDIKSVFLKYANNQMIIFRVYDNKEILVIKCDQIIYEKALNFLKNKQREMNVFI</sequence>
<comment type="caution">
    <text evidence="1">The sequence shown here is derived from an EMBL/GenBank/DDBJ whole genome shotgun (WGS) entry which is preliminary data.</text>
</comment>
<keyword evidence="2" id="KW-1185">Reference proteome</keyword>
<dbReference type="Proteomes" id="UP001430700">
    <property type="component" value="Unassembled WGS sequence"/>
</dbReference>
<reference evidence="1" key="1">
    <citation type="submission" date="2021-11" db="EMBL/GenBank/DDBJ databases">
        <title>Description of novel Flavobacterium species.</title>
        <authorList>
            <person name="Saticioglu I.B."/>
            <person name="Ay H."/>
            <person name="Altun S."/>
            <person name="Duman M."/>
        </authorList>
    </citation>
    <scope>NUCLEOTIDE SEQUENCE</scope>
    <source>
        <strain evidence="1">F-126</strain>
    </source>
</reference>
<dbReference type="EMBL" id="JAJJMN010000002">
    <property type="protein sequence ID" value="MCC9019723.1"/>
    <property type="molecule type" value="Genomic_DNA"/>
</dbReference>
<accession>A0ABS8M4H7</accession>
<evidence type="ECO:0000313" key="1">
    <source>
        <dbReference type="EMBL" id="MCC9019723.1"/>
    </source>
</evidence>
<organism evidence="1 2">
    <name type="scientific">Flavobacterium lipolyticum</name>
    <dbReference type="NCBI Taxonomy" id="2893754"/>
    <lineage>
        <taxon>Bacteria</taxon>
        <taxon>Pseudomonadati</taxon>
        <taxon>Bacteroidota</taxon>
        <taxon>Flavobacteriia</taxon>
        <taxon>Flavobacteriales</taxon>
        <taxon>Flavobacteriaceae</taxon>
        <taxon>Flavobacterium</taxon>
    </lineage>
</organism>
<evidence type="ECO:0000313" key="2">
    <source>
        <dbReference type="Proteomes" id="UP001430700"/>
    </source>
</evidence>
<dbReference type="RefSeq" id="WP_230000763.1">
    <property type="nucleotide sequence ID" value="NZ_JAJJMN010000002.1"/>
</dbReference>
<proteinExistence type="predicted"/>
<protein>
    <submittedName>
        <fullName evidence="1">Uncharacterized protein</fullName>
    </submittedName>
</protein>
<name>A0ABS8M4H7_9FLAO</name>